<dbReference type="GO" id="GO:0022857">
    <property type="term" value="F:transmembrane transporter activity"/>
    <property type="evidence" value="ECO:0007669"/>
    <property type="project" value="TreeGrafter"/>
</dbReference>
<gene>
    <name evidence="8" type="ORF">LHA35_18250</name>
</gene>
<feature type="domain" description="ABC transporter" evidence="7">
    <location>
        <begin position="5"/>
        <end position="243"/>
    </location>
</feature>
<dbReference type="SUPFAM" id="SSF52540">
    <property type="entry name" value="P-loop containing nucleoside triphosphate hydrolases"/>
    <property type="match status" value="1"/>
</dbReference>
<dbReference type="CDD" id="cd03255">
    <property type="entry name" value="ABC_MJ0796_LolCDE_FtsE"/>
    <property type="match status" value="1"/>
</dbReference>
<evidence type="ECO:0000256" key="3">
    <source>
        <dbReference type="ARBA" id="ARBA00022741"/>
    </source>
</evidence>
<dbReference type="RefSeq" id="WP_226610679.1">
    <property type="nucleotide sequence ID" value="NZ_JAJAQI010000029.1"/>
</dbReference>
<evidence type="ECO:0000256" key="4">
    <source>
        <dbReference type="ARBA" id="ARBA00022840"/>
    </source>
</evidence>
<comment type="similarity">
    <text evidence="5">Belongs to the ABC transporter superfamily. Macrolide exporter (TC 3.A.1.122) family.</text>
</comment>
<dbReference type="GO" id="GO:0098796">
    <property type="term" value="C:membrane protein complex"/>
    <property type="evidence" value="ECO:0007669"/>
    <property type="project" value="UniProtKB-ARBA"/>
</dbReference>
<dbReference type="Gene3D" id="3.40.50.300">
    <property type="entry name" value="P-loop containing nucleotide triphosphate hydrolases"/>
    <property type="match status" value="1"/>
</dbReference>
<dbReference type="GO" id="GO:0005886">
    <property type="term" value="C:plasma membrane"/>
    <property type="evidence" value="ECO:0007669"/>
    <property type="project" value="TreeGrafter"/>
</dbReference>
<evidence type="ECO:0000259" key="7">
    <source>
        <dbReference type="PROSITE" id="PS50893"/>
    </source>
</evidence>
<evidence type="ECO:0000256" key="1">
    <source>
        <dbReference type="ARBA" id="ARBA00022448"/>
    </source>
</evidence>
<dbReference type="SMART" id="SM00382">
    <property type="entry name" value="AAA"/>
    <property type="match status" value="1"/>
</dbReference>
<evidence type="ECO:0000256" key="6">
    <source>
        <dbReference type="SAM" id="MobiDB-lite"/>
    </source>
</evidence>
<dbReference type="GO" id="GO:0005524">
    <property type="term" value="F:ATP binding"/>
    <property type="evidence" value="ECO:0007669"/>
    <property type="project" value="UniProtKB-KW"/>
</dbReference>
<protein>
    <submittedName>
        <fullName evidence="8">ABC transporter ATP-binding protein</fullName>
    </submittedName>
</protein>
<keyword evidence="3" id="KW-0547">Nucleotide-binding</keyword>
<dbReference type="FunFam" id="3.40.50.300:FF:000032">
    <property type="entry name" value="Export ABC transporter ATP-binding protein"/>
    <property type="match status" value="1"/>
</dbReference>
<dbReference type="InterPro" id="IPR003593">
    <property type="entry name" value="AAA+_ATPase"/>
</dbReference>
<accession>A0A9X1L9G4</accession>
<dbReference type="InterPro" id="IPR027417">
    <property type="entry name" value="P-loop_NTPase"/>
</dbReference>
<dbReference type="AlphaFoldDB" id="A0A9X1L9G4"/>
<dbReference type="Pfam" id="PF00005">
    <property type="entry name" value="ABC_tran"/>
    <property type="match status" value="1"/>
</dbReference>
<keyword evidence="2" id="KW-0997">Cell inner membrane</keyword>
<keyword evidence="4 8" id="KW-0067">ATP-binding</keyword>
<dbReference type="EMBL" id="JAJAQI010000029">
    <property type="protein sequence ID" value="MCB4823674.1"/>
    <property type="molecule type" value="Genomic_DNA"/>
</dbReference>
<dbReference type="InterPro" id="IPR003439">
    <property type="entry name" value="ABC_transporter-like_ATP-bd"/>
</dbReference>
<reference evidence="8" key="1">
    <citation type="submission" date="2021-10" db="EMBL/GenBank/DDBJ databases">
        <title>Roseicella aerolatum sp. nov., isolated from aerosols of e-waste dismantling site.</title>
        <authorList>
            <person name="Qin T."/>
        </authorList>
    </citation>
    <scope>NUCLEOTIDE SEQUENCE</scope>
    <source>
        <strain evidence="8">GB24</strain>
    </source>
</reference>
<proteinExistence type="inferred from homology"/>
<keyword evidence="2" id="KW-0472">Membrane</keyword>
<feature type="region of interest" description="Disordered" evidence="6">
    <location>
        <begin position="224"/>
        <end position="250"/>
    </location>
</feature>
<dbReference type="InterPro" id="IPR015854">
    <property type="entry name" value="ABC_transpr_LolD-like"/>
</dbReference>
<evidence type="ECO:0000313" key="9">
    <source>
        <dbReference type="Proteomes" id="UP001139311"/>
    </source>
</evidence>
<sequence length="250" mass="27015">MPPLIRLLDIHKEHPLGQRKVHALRGVSLEIREGEFVAVMGPSGSGKSTLMNLLGLMDRPSSGRYLLAGQDVQQLDHDRRATLRGREIGFIFQAFNLLGRSTAVENVELALTYAGHPRKERRRRAAEALQRVGLGDRQDHWPGQLSGGEQQRVAIARVLATGPRLILADEPTGSLDSVTGREIMGFLRDLNAAGRTILLVTHDPAVARQARRIVSMRDGQVVGDDIQAEPPAPEATPAAGPGGHSVAVPA</sequence>
<dbReference type="PROSITE" id="PS00211">
    <property type="entry name" value="ABC_TRANSPORTER_1"/>
    <property type="match status" value="1"/>
</dbReference>
<dbReference type="PANTHER" id="PTHR24220:SF86">
    <property type="entry name" value="ABC TRANSPORTER ABCH.1"/>
    <property type="match status" value="1"/>
</dbReference>
<evidence type="ECO:0000256" key="2">
    <source>
        <dbReference type="ARBA" id="ARBA00022519"/>
    </source>
</evidence>
<dbReference type="InterPro" id="IPR017871">
    <property type="entry name" value="ABC_transporter-like_CS"/>
</dbReference>
<name>A0A9X1L9G4_9PROT</name>
<dbReference type="GO" id="GO:0016887">
    <property type="term" value="F:ATP hydrolysis activity"/>
    <property type="evidence" value="ECO:0007669"/>
    <property type="project" value="InterPro"/>
</dbReference>
<dbReference type="InterPro" id="IPR017911">
    <property type="entry name" value="MacB-like_ATP-bd"/>
</dbReference>
<keyword evidence="9" id="KW-1185">Reference proteome</keyword>
<dbReference type="PANTHER" id="PTHR24220">
    <property type="entry name" value="IMPORT ATP-BINDING PROTEIN"/>
    <property type="match status" value="1"/>
</dbReference>
<dbReference type="PROSITE" id="PS50893">
    <property type="entry name" value="ABC_TRANSPORTER_2"/>
    <property type="match status" value="1"/>
</dbReference>
<keyword evidence="1" id="KW-0813">Transport</keyword>
<evidence type="ECO:0000256" key="5">
    <source>
        <dbReference type="ARBA" id="ARBA00038388"/>
    </source>
</evidence>
<dbReference type="Proteomes" id="UP001139311">
    <property type="component" value="Unassembled WGS sequence"/>
</dbReference>
<organism evidence="8 9">
    <name type="scientific">Roseicella aerolata</name>
    <dbReference type="NCBI Taxonomy" id="2883479"/>
    <lineage>
        <taxon>Bacteria</taxon>
        <taxon>Pseudomonadati</taxon>
        <taxon>Pseudomonadota</taxon>
        <taxon>Alphaproteobacteria</taxon>
        <taxon>Acetobacterales</taxon>
        <taxon>Roseomonadaceae</taxon>
        <taxon>Roseicella</taxon>
    </lineage>
</organism>
<keyword evidence="2" id="KW-1003">Cell membrane</keyword>
<comment type="caution">
    <text evidence="8">The sequence shown here is derived from an EMBL/GenBank/DDBJ whole genome shotgun (WGS) entry which is preliminary data.</text>
</comment>
<evidence type="ECO:0000313" key="8">
    <source>
        <dbReference type="EMBL" id="MCB4823674.1"/>
    </source>
</evidence>